<sequence>MTDFAWDPETYERLMAEEVPDYPVLQEELLAATLRAPARTALDLGIGSGLTAARVLAAHPEATLVGVDANVDMLAAARRTLDAERTTLHQADLRDALPDGPFDLVLSMLAVHHLDTAGKADLFRRVAGVLTVGGRFVLADLVVPEDPADVVTPVDGVEDVPSPLTDQLSWLTAAGLRTEIAWRHRDLAVVTGTRTG</sequence>
<dbReference type="AlphaFoldDB" id="A0A1E7KLU9"/>
<protein>
    <submittedName>
        <fullName evidence="3">Methyltransferase</fullName>
    </submittedName>
</protein>
<feature type="domain" description="Methyltransferase" evidence="2">
    <location>
        <begin position="42"/>
        <end position="134"/>
    </location>
</feature>
<comment type="caution">
    <text evidence="3">The sequence shown here is derived from an EMBL/GenBank/DDBJ whole genome shotgun (WGS) entry which is preliminary data.</text>
</comment>
<dbReference type="OrthoDB" id="3286690at2"/>
<keyword evidence="3" id="KW-0489">Methyltransferase</keyword>
<dbReference type="GO" id="GO:0032259">
    <property type="term" value="P:methylation"/>
    <property type="evidence" value="ECO:0007669"/>
    <property type="project" value="UniProtKB-KW"/>
</dbReference>
<dbReference type="RefSeq" id="WP_070195446.1">
    <property type="nucleotide sequence ID" value="NZ_LJGU01000110.1"/>
</dbReference>
<dbReference type="InterPro" id="IPR029063">
    <property type="entry name" value="SAM-dependent_MTases_sf"/>
</dbReference>
<evidence type="ECO:0000256" key="1">
    <source>
        <dbReference type="ARBA" id="ARBA00022679"/>
    </source>
</evidence>
<organism evidence="3 4">
    <name type="scientific">Streptomyces oceani</name>
    <dbReference type="NCBI Taxonomy" id="1075402"/>
    <lineage>
        <taxon>Bacteria</taxon>
        <taxon>Bacillati</taxon>
        <taxon>Actinomycetota</taxon>
        <taxon>Actinomycetes</taxon>
        <taxon>Kitasatosporales</taxon>
        <taxon>Streptomycetaceae</taxon>
        <taxon>Streptomyces</taxon>
    </lineage>
</organism>
<keyword evidence="4" id="KW-1185">Reference proteome</keyword>
<dbReference type="Pfam" id="PF13649">
    <property type="entry name" value="Methyltransf_25"/>
    <property type="match status" value="1"/>
</dbReference>
<dbReference type="PANTHER" id="PTHR43861">
    <property type="entry name" value="TRANS-ACONITATE 2-METHYLTRANSFERASE-RELATED"/>
    <property type="match status" value="1"/>
</dbReference>
<evidence type="ECO:0000259" key="2">
    <source>
        <dbReference type="Pfam" id="PF13649"/>
    </source>
</evidence>
<reference evidence="3 4" key="1">
    <citation type="journal article" date="2016" name="Front. Microbiol.">
        <title>Comparative Genomics Analysis of Streptomyces Species Reveals Their Adaptation to the Marine Environment and Their Diversity at the Genomic Level.</title>
        <authorList>
            <person name="Tian X."/>
            <person name="Zhang Z."/>
            <person name="Yang T."/>
            <person name="Chen M."/>
            <person name="Li J."/>
            <person name="Chen F."/>
            <person name="Yang J."/>
            <person name="Li W."/>
            <person name="Zhang B."/>
            <person name="Zhang Z."/>
            <person name="Wu J."/>
            <person name="Zhang C."/>
            <person name="Long L."/>
            <person name="Xiao J."/>
        </authorList>
    </citation>
    <scope>NUCLEOTIDE SEQUENCE [LARGE SCALE GENOMIC DNA]</scope>
    <source>
        <strain evidence="3 4">SCSIO 02100</strain>
    </source>
</reference>
<dbReference type="Proteomes" id="UP000176101">
    <property type="component" value="Unassembled WGS sequence"/>
</dbReference>
<accession>A0A1E7KLU9</accession>
<name>A0A1E7KLU9_9ACTN</name>
<gene>
    <name evidence="3" type="ORF">AN216_05320</name>
</gene>
<keyword evidence="1 3" id="KW-0808">Transferase</keyword>
<evidence type="ECO:0000313" key="3">
    <source>
        <dbReference type="EMBL" id="OEV04867.1"/>
    </source>
</evidence>
<proteinExistence type="predicted"/>
<dbReference type="GO" id="GO:0008168">
    <property type="term" value="F:methyltransferase activity"/>
    <property type="evidence" value="ECO:0007669"/>
    <property type="project" value="UniProtKB-KW"/>
</dbReference>
<evidence type="ECO:0000313" key="4">
    <source>
        <dbReference type="Proteomes" id="UP000176101"/>
    </source>
</evidence>
<dbReference type="GO" id="GO:0017000">
    <property type="term" value="P:antibiotic biosynthetic process"/>
    <property type="evidence" value="ECO:0007669"/>
    <property type="project" value="UniProtKB-ARBA"/>
</dbReference>
<dbReference type="EMBL" id="LJGU01000110">
    <property type="protein sequence ID" value="OEV04867.1"/>
    <property type="molecule type" value="Genomic_DNA"/>
</dbReference>
<dbReference type="CDD" id="cd02440">
    <property type="entry name" value="AdoMet_MTases"/>
    <property type="match status" value="1"/>
</dbReference>
<dbReference type="Gene3D" id="3.40.50.150">
    <property type="entry name" value="Vaccinia Virus protein VP39"/>
    <property type="match status" value="1"/>
</dbReference>
<dbReference type="STRING" id="1075402.AN216_05320"/>
<dbReference type="SUPFAM" id="SSF53335">
    <property type="entry name" value="S-adenosyl-L-methionine-dependent methyltransferases"/>
    <property type="match status" value="1"/>
</dbReference>
<dbReference type="InterPro" id="IPR041698">
    <property type="entry name" value="Methyltransf_25"/>
</dbReference>